<dbReference type="Pfam" id="PF00058">
    <property type="entry name" value="Ldl_recept_b"/>
    <property type="match status" value="3"/>
</dbReference>
<evidence type="ECO:0000313" key="7">
    <source>
        <dbReference type="EMBL" id="CAH1780231.1"/>
    </source>
</evidence>
<dbReference type="InterPro" id="IPR050778">
    <property type="entry name" value="Cueball_EGF_LRP_Nidogen"/>
</dbReference>
<dbReference type="InterPro" id="IPR000033">
    <property type="entry name" value="LDLR_classB_rpt"/>
</dbReference>
<dbReference type="Gene3D" id="2.120.10.30">
    <property type="entry name" value="TolB, C-terminal domain"/>
    <property type="match status" value="3"/>
</dbReference>
<evidence type="ECO:0000256" key="5">
    <source>
        <dbReference type="SAM" id="SignalP"/>
    </source>
</evidence>
<dbReference type="SMART" id="SM00135">
    <property type="entry name" value="LY"/>
    <property type="match status" value="14"/>
</dbReference>
<dbReference type="OrthoDB" id="5958943at2759"/>
<evidence type="ECO:0000256" key="4">
    <source>
        <dbReference type="SAM" id="Phobius"/>
    </source>
</evidence>
<dbReference type="EMBL" id="CAIIXF020000003">
    <property type="protein sequence ID" value="CAH1780231.1"/>
    <property type="molecule type" value="Genomic_DNA"/>
</dbReference>
<dbReference type="InterPro" id="IPR000742">
    <property type="entry name" value="EGF"/>
</dbReference>
<dbReference type="InterPro" id="IPR009030">
    <property type="entry name" value="Growth_fac_rcpt_cys_sf"/>
</dbReference>
<dbReference type="PANTHER" id="PTHR46513">
    <property type="entry name" value="VITELLOGENIN RECEPTOR-LIKE PROTEIN-RELATED-RELATED"/>
    <property type="match status" value="1"/>
</dbReference>
<keyword evidence="5" id="KW-0732">Signal</keyword>
<gene>
    <name evidence="7" type="ORF">OFUS_LOCUS6951</name>
</gene>
<keyword evidence="1" id="KW-0677">Repeat</keyword>
<dbReference type="Gene3D" id="2.10.50.10">
    <property type="entry name" value="Tumor Necrosis Factor Receptor, subunit A, domain 2"/>
    <property type="match status" value="2"/>
</dbReference>
<keyword evidence="4" id="KW-0812">Transmembrane</keyword>
<accession>A0A8S4NGG7</accession>
<keyword evidence="4" id="KW-1133">Transmembrane helix</keyword>
<dbReference type="GO" id="GO:0005886">
    <property type="term" value="C:plasma membrane"/>
    <property type="evidence" value="ECO:0007669"/>
    <property type="project" value="TreeGrafter"/>
</dbReference>
<dbReference type="SMART" id="SM00181">
    <property type="entry name" value="EGF"/>
    <property type="match status" value="4"/>
</dbReference>
<feature type="compositionally biased region" description="Acidic residues" evidence="3">
    <location>
        <begin position="1680"/>
        <end position="1692"/>
    </location>
</feature>
<evidence type="ECO:0000256" key="1">
    <source>
        <dbReference type="ARBA" id="ARBA00022737"/>
    </source>
</evidence>
<feature type="repeat" description="LDL-receptor class B" evidence="2">
    <location>
        <begin position="105"/>
        <end position="147"/>
    </location>
</feature>
<dbReference type="FunFam" id="2.120.10.30:FF:000132">
    <property type="entry name" value="Uncharacterized protein"/>
    <property type="match status" value="1"/>
</dbReference>
<dbReference type="PANTHER" id="PTHR46513:SF13">
    <property type="entry name" value="EGF-LIKE DOMAIN-CONTAINING PROTEIN"/>
    <property type="match status" value="1"/>
</dbReference>
<feature type="region of interest" description="Disordered" evidence="3">
    <location>
        <begin position="1670"/>
        <end position="1755"/>
    </location>
</feature>
<dbReference type="PROSITE" id="PS51120">
    <property type="entry name" value="LDLRB"/>
    <property type="match status" value="2"/>
</dbReference>
<dbReference type="Pfam" id="PF02494">
    <property type="entry name" value="HYR"/>
    <property type="match status" value="1"/>
</dbReference>
<dbReference type="InterPro" id="IPR003410">
    <property type="entry name" value="HYR_dom"/>
</dbReference>
<comment type="caution">
    <text evidence="7">The sequence shown here is derived from an EMBL/GenBank/DDBJ whole genome shotgun (WGS) entry which is preliminary data.</text>
</comment>
<feature type="chain" id="PRO_5035910035" description="HYR domain-containing protein" evidence="5">
    <location>
        <begin position="22"/>
        <end position="1781"/>
    </location>
</feature>
<protein>
    <recommendedName>
        <fullName evidence="6">HYR domain-containing protein</fullName>
    </recommendedName>
</protein>
<feature type="domain" description="HYR" evidence="6">
    <location>
        <begin position="1195"/>
        <end position="1275"/>
    </location>
</feature>
<evidence type="ECO:0000256" key="3">
    <source>
        <dbReference type="SAM" id="MobiDB-lite"/>
    </source>
</evidence>
<dbReference type="GO" id="GO:0042813">
    <property type="term" value="F:Wnt receptor activity"/>
    <property type="evidence" value="ECO:0007669"/>
    <property type="project" value="TreeGrafter"/>
</dbReference>
<dbReference type="SUPFAM" id="SSF63825">
    <property type="entry name" value="YWTD domain"/>
    <property type="match status" value="3"/>
</dbReference>
<evidence type="ECO:0000256" key="2">
    <source>
        <dbReference type="PROSITE-ProRule" id="PRU00461"/>
    </source>
</evidence>
<dbReference type="SMART" id="SM01411">
    <property type="entry name" value="Ephrin_rec_like"/>
    <property type="match status" value="2"/>
</dbReference>
<evidence type="ECO:0000259" key="6">
    <source>
        <dbReference type="PROSITE" id="PS50825"/>
    </source>
</evidence>
<dbReference type="Proteomes" id="UP000749559">
    <property type="component" value="Unassembled WGS sequence"/>
</dbReference>
<name>A0A8S4NGG7_OWEFU</name>
<evidence type="ECO:0000313" key="8">
    <source>
        <dbReference type="Proteomes" id="UP000749559"/>
    </source>
</evidence>
<feature type="transmembrane region" description="Helical" evidence="4">
    <location>
        <begin position="1569"/>
        <end position="1594"/>
    </location>
</feature>
<keyword evidence="4" id="KW-0472">Membrane</keyword>
<proteinExistence type="predicted"/>
<feature type="repeat" description="LDL-receptor class B" evidence="2">
    <location>
        <begin position="148"/>
        <end position="190"/>
    </location>
</feature>
<dbReference type="SUPFAM" id="SSF57184">
    <property type="entry name" value="Growth factor receptor domain"/>
    <property type="match status" value="1"/>
</dbReference>
<dbReference type="GO" id="GO:0060070">
    <property type="term" value="P:canonical Wnt signaling pathway"/>
    <property type="evidence" value="ECO:0007669"/>
    <property type="project" value="TreeGrafter"/>
</dbReference>
<organism evidence="7 8">
    <name type="scientific">Owenia fusiformis</name>
    <name type="common">Polychaete worm</name>
    <dbReference type="NCBI Taxonomy" id="6347"/>
    <lineage>
        <taxon>Eukaryota</taxon>
        <taxon>Metazoa</taxon>
        <taxon>Spiralia</taxon>
        <taxon>Lophotrochozoa</taxon>
        <taxon>Annelida</taxon>
        <taxon>Polychaeta</taxon>
        <taxon>Sedentaria</taxon>
        <taxon>Canalipalpata</taxon>
        <taxon>Sabellida</taxon>
        <taxon>Oweniida</taxon>
        <taxon>Oweniidae</taxon>
        <taxon>Owenia</taxon>
    </lineage>
</organism>
<dbReference type="InterPro" id="IPR011641">
    <property type="entry name" value="Tyr-kin_ephrin_A/B_rcpt-like"/>
</dbReference>
<feature type="compositionally biased region" description="Polar residues" evidence="3">
    <location>
        <begin position="1729"/>
        <end position="1750"/>
    </location>
</feature>
<dbReference type="PROSITE" id="PS50825">
    <property type="entry name" value="HYR"/>
    <property type="match status" value="1"/>
</dbReference>
<reference evidence="7" key="1">
    <citation type="submission" date="2022-03" db="EMBL/GenBank/DDBJ databases">
        <authorList>
            <person name="Martin C."/>
        </authorList>
    </citation>
    <scope>NUCLEOTIDE SEQUENCE</scope>
</reference>
<sequence length="1781" mass="199328">MDLKLSGVAFLCLVFGSFVQGAVYVSNGTSILKVEPLSNRTHTVITQAGRIVGLGLDISRGLLFWSNIHPQHHGIYRATIDGKNIENILPDIEECNGLTIDWLSHTIYFTDSSTYSIGRVGYDGQHRQIVISTGLQRPRGIVVDPINGYLFWGDQGTGTLERSRLDGSERSLLKNTDLTWPNQLAIDIRQRKLYLVDGFHKTVMSLTYDGKTFVQQLPRMQHSQPLFGLAVDDTSLYMTTWTPGTLIILPLYREGSLPDATIPLHCRNAFSLAVDSPATQPTSGNPCHQESQGGCSKGCLVTGADSYRCVCPDIEQQLAADGLNCKDVESVLLYAEMDQGGIWFVTLHGKRKVKKRLVASSNNPVALAYDPLHQMVYWSDVRDRAIYKVHVFAGNKQVVLSSSQGIGVVDGLTVDYISRKLYFTNRGRSAPAADGAIYNWQRVEMVDLERGGRYVIADNVVKPRAIAVDMQRKYLYYSELGQSPRIIQTWLDGSHAKVVKNTKLSNPNTLTVAHGRLYCVDSNYDQKIEAPLISVFDADLDRWQHISMNEHLQVPFGLSVHGNIIYISDWSTLESHTGHVLAYDTSSQTSQMLMEDLRNPSGVIYTDISIENTVQDPCETSTCTDLCVSLPVTTSQQHYRCLCSDTSFAVYDNTTNTCQEPENFALFADLNMVKLIPLDPHNSKQHVNIIAHANYTSNIVALTFDPDTYKIYWSDLRRESRRKIRKEIWVSDIRTGKKNIFRRTQVAVDGLALDSTNKRLYWVGYSRRQGHIARMGLDGNRATYMEVIGNLDTPRALTLDNQHSYIFWSEYGKKSGIPKISRSNLDGDSVKVIMTKGLRWPNAVAQYGEKLYVADGAFRRIHVMDLDGGNCRELLHVTGLMDHIFGMTVYHDFLVYTDWYKNETSMLNLKTGFVQPLARHLYRPTQVVLHHPAPLTDVACRNTRCTDRCMAVPGGYQCYCLPGRVMTEDLETCEAGESELEPTGFFRCNPQCVDPLVCARIVGTTRYSCVCPPGLQLNQGECKGCEVGSYKAHVGNNSCTPCPSEAHTDGIGGSTKCICRRPGETWSSENGVCIKSDTTTGVAHVATATIRPVIRPTEPPIVPSTTPALPRFVNCPDSLVELILPANQSHVNFNVSLTALDHQGNNIDIEGSHNAPPNLRFEWRGKEGDTQEYVHYKAEDEFGREAECKFAVKVQDQQAPIFTSCPGDIEVETSMDVAIVTWKDPNFWDNVQARLVRPRQDSGSEFAVGEWQIQYQAVDGEGNIANCKFHLRVKQTNLVCMLPVDPPNNGALVCGENHMGYMCWTVCDNRTHVLYYEDDYHVFQCGTNKEWLTAFPMDYSTKACLRKMPIVDAHQELRLTFNGPCRDNDAEFTQHISKQIVKNLHSNGLCNPDNSHGFHFSCNVEDVQVQCGPVLLRRKRKKRNFISRLMELSMRMHIALNARKNVSNISVIQEYVNNHSADQIKEALENNMSISFFDQSSSTPGSIWLGILEWECGEGDMKMNNSCVACPVGTWYDNTSKICVDCPANHYQDEERQMKCKTCPDGTWSQHGSYNLTMCSVPWIRATPGIVMIVCMVGGILIMIGVAVLIYCMCRRAKNKIKKSKNDTQIDMPNLETRLPASLPNNAPSFKHDNGGVYTRVEPSAPPLPAYGAVIFEDCHAHTHIPYSNGIHIESSPPGEELENTAPSEDDYHDFRDRPSSMSPTSGVDSSSSCSENTNYNDLNAGKPSVSSLSDDNSQEVQPEPSIQRQTGEHRNILIDDRNLDQMDHRNKINKWAEIGV</sequence>
<feature type="compositionally biased region" description="Polar residues" evidence="3">
    <location>
        <begin position="1700"/>
        <end position="1722"/>
    </location>
</feature>
<dbReference type="Pfam" id="PF07699">
    <property type="entry name" value="Ephrin_rec_like"/>
    <property type="match status" value="2"/>
</dbReference>
<keyword evidence="8" id="KW-1185">Reference proteome</keyword>
<dbReference type="InterPro" id="IPR011042">
    <property type="entry name" value="6-blade_b-propeller_TolB-like"/>
</dbReference>
<dbReference type="GO" id="GO:0017147">
    <property type="term" value="F:Wnt-protein binding"/>
    <property type="evidence" value="ECO:0007669"/>
    <property type="project" value="TreeGrafter"/>
</dbReference>
<feature type="signal peptide" evidence="5">
    <location>
        <begin position="1"/>
        <end position="21"/>
    </location>
</feature>